<evidence type="ECO:0000313" key="1">
    <source>
        <dbReference type="EMBL" id="ETO58994.1"/>
    </source>
</evidence>
<dbReference type="EMBL" id="ANJA01004516">
    <property type="protein sequence ID" value="ETO58994.1"/>
    <property type="molecule type" value="Genomic_DNA"/>
</dbReference>
<accession>A0A080YX83</accession>
<evidence type="ECO:0000313" key="2">
    <source>
        <dbReference type="Proteomes" id="UP000028582"/>
    </source>
</evidence>
<dbReference type="OrthoDB" id="102192at2759"/>
<dbReference type="AlphaFoldDB" id="A0A080YX83"/>
<protein>
    <submittedName>
        <fullName evidence="1">Uncharacterized protein</fullName>
    </submittedName>
</protein>
<sequence>MSDMWPSYVTADGRHNIENNPYLEGMDYSHQWVNHSTNFVNPANGAHTQRIEGV</sequence>
<dbReference type="Proteomes" id="UP000028582">
    <property type="component" value="Unassembled WGS sequence"/>
</dbReference>
<comment type="caution">
    <text evidence="1">The sequence shown here is derived from an EMBL/GenBank/DDBJ whole genome shotgun (WGS) entry which is preliminary data.</text>
</comment>
<reference evidence="1 2" key="1">
    <citation type="submission" date="2013-11" db="EMBL/GenBank/DDBJ databases">
        <title>The Genome Sequence of Phytophthora parasitica P1976.</title>
        <authorList>
            <consortium name="The Broad Institute Genomics Platform"/>
            <person name="Russ C."/>
            <person name="Tyler B."/>
            <person name="Panabieres F."/>
            <person name="Shan W."/>
            <person name="Tripathy S."/>
            <person name="Grunwald N."/>
            <person name="Machado M."/>
            <person name="Johnson C.S."/>
            <person name="Walker B."/>
            <person name="Young S."/>
            <person name="Zeng Q."/>
            <person name="Gargeya S."/>
            <person name="Fitzgerald M."/>
            <person name="Haas B."/>
            <person name="Abouelleil A."/>
            <person name="Allen A.W."/>
            <person name="Alvarado L."/>
            <person name="Arachchi H.M."/>
            <person name="Berlin A.M."/>
            <person name="Chapman S.B."/>
            <person name="Gainer-Dewar J."/>
            <person name="Goldberg J."/>
            <person name="Griggs A."/>
            <person name="Gujja S."/>
            <person name="Hansen M."/>
            <person name="Howarth C."/>
            <person name="Imamovic A."/>
            <person name="Ireland A."/>
            <person name="Larimer J."/>
            <person name="McCowan C."/>
            <person name="Murphy C."/>
            <person name="Pearson M."/>
            <person name="Poon T.W."/>
            <person name="Priest M."/>
            <person name="Roberts A."/>
            <person name="Saif S."/>
            <person name="Shea T."/>
            <person name="Sisk P."/>
            <person name="Sykes S."/>
            <person name="Wortman J."/>
            <person name="Nusbaum C."/>
            <person name="Birren B."/>
        </authorList>
    </citation>
    <scope>NUCLEOTIDE SEQUENCE [LARGE SCALE GENOMIC DNA]</scope>
    <source>
        <strain evidence="1 2">P1976</strain>
    </source>
</reference>
<organism evidence="1 2">
    <name type="scientific">Phytophthora nicotianae P1976</name>
    <dbReference type="NCBI Taxonomy" id="1317066"/>
    <lineage>
        <taxon>Eukaryota</taxon>
        <taxon>Sar</taxon>
        <taxon>Stramenopiles</taxon>
        <taxon>Oomycota</taxon>
        <taxon>Peronosporomycetes</taxon>
        <taxon>Peronosporales</taxon>
        <taxon>Peronosporaceae</taxon>
        <taxon>Phytophthora</taxon>
    </lineage>
</organism>
<name>A0A080YX83_PHYNI</name>
<proteinExistence type="predicted"/>
<gene>
    <name evidence="1" type="ORF">F444_22627</name>
</gene>